<dbReference type="Proteomes" id="UP000193427">
    <property type="component" value="Chromosome"/>
</dbReference>
<feature type="signal peptide" evidence="2">
    <location>
        <begin position="1"/>
        <end position="34"/>
    </location>
</feature>
<feature type="chain" id="PRO_5043388630" evidence="2">
    <location>
        <begin position="35"/>
        <end position="238"/>
    </location>
</feature>
<dbReference type="RefSeq" id="WP_085753639.1">
    <property type="nucleotide sequence ID" value="NZ_BSPR01000017.1"/>
</dbReference>
<feature type="region of interest" description="Disordered" evidence="1">
    <location>
        <begin position="124"/>
        <end position="176"/>
    </location>
</feature>
<dbReference type="Pfam" id="PF06649">
    <property type="entry name" value="DUF1161"/>
    <property type="match status" value="1"/>
</dbReference>
<proteinExistence type="predicted"/>
<dbReference type="AlphaFoldDB" id="A0A1W6LGB9"/>
<feature type="compositionally biased region" description="Pro residues" evidence="1">
    <location>
        <begin position="124"/>
        <end position="147"/>
    </location>
</feature>
<dbReference type="KEGG" id="rgu:A4W93_27335"/>
<evidence type="ECO:0000313" key="3">
    <source>
        <dbReference type="EMBL" id="ARN23321.1"/>
    </source>
</evidence>
<protein>
    <submittedName>
        <fullName evidence="3">Uncharacterized protein</fullName>
    </submittedName>
</protein>
<reference evidence="3 4" key="1">
    <citation type="submission" date="2016-04" db="EMBL/GenBank/DDBJ databases">
        <title>Complete genome sequence of natural rubber-degrading, novel Gram-negative bacterium, Rhizobacter gummiphilus strain NS21.</title>
        <authorList>
            <person name="Tabata M."/>
            <person name="Kasai D."/>
            <person name="Fukuda M."/>
        </authorList>
    </citation>
    <scope>NUCLEOTIDE SEQUENCE [LARGE SCALE GENOMIC DNA]</scope>
    <source>
        <strain evidence="3 4">NS21</strain>
    </source>
</reference>
<keyword evidence="4" id="KW-1185">Reference proteome</keyword>
<organism evidence="3 4">
    <name type="scientific">Piscinibacter gummiphilus</name>
    <dbReference type="NCBI Taxonomy" id="946333"/>
    <lineage>
        <taxon>Bacteria</taxon>
        <taxon>Pseudomonadati</taxon>
        <taxon>Pseudomonadota</taxon>
        <taxon>Betaproteobacteria</taxon>
        <taxon>Burkholderiales</taxon>
        <taxon>Sphaerotilaceae</taxon>
        <taxon>Piscinibacter</taxon>
    </lineage>
</organism>
<keyword evidence="2" id="KW-0732">Signal</keyword>
<dbReference type="InterPro" id="IPR010595">
    <property type="entry name" value="DUF1161"/>
</dbReference>
<feature type="compositionally biased region" description="Basic and acidic residues" evidence="1">
    <location>
        <begin position="148"/>
        <end position="160"/>
    </location>
</feature>
<sequence>MEEQRIDRIPAPPGRAVRWTVTAAAVLLAAGAQAQTPACEQLKTSLAARLPAAGSYHLESLPAGEPVPKGAKVIGNCSGGAYRMLFIRGAPPATAAPTPKPVPVEKVVAVAPAPAPAVPPPKKIEVPPPPPPAPAPAPVAVVTPPPKPEPKPEPEPEPRPIVKPAPEPETDTAQLMPMPPLADEGPSFVDEAAGFAADHWPWLSALVAVPLLLWGWGWVAHRRAYDAAGLPRGPRIRA</sequence>
<dbReference type="EMBL" id="CP015118">
    <property type="protein sequence ID" value="ARN23321.1"/>
    <property type="molecule type" value="Genomic_DNA"/>
</dbReference>
<evidence type="ECO:0000313" key="4">
    <source>
        <dbReference type="Proteomes" id="UP000193427"/>
    </source>
</evidence>
<name>A0A1W6LGB9_9BURK</name>
<evidence type="ECO:0000256" key="2">
    <source>
        <dbReference type="SAM" id="SignalP"/>
    </source>
</evidence>
<accession>A0A1W6LGB9</accession>
<evidence type="ECO:0000256" key="1">
    <source>
        <dbReference type="SAM" id="MobiDB-lite"/>
    </source>
</evidence>
<dbReference type="STRING" id="946333.A4W93_27335"/>
<gene>
    <name evidence="3" type="ORF">A4W93_27335</name>
</gene>